<protein>
    <submittedName>
        <fullName evidence="8">Uncharacterized protein</fullName>
    </submittedName>
</protein>
<dbReference type="PANTHER" id="PTHR27002:SF150">
    <property type="entry name" value="RECEPTOR-LIKE SERINE_THREONINE-PROTEIN KINASE SD1-8"/>
    <property type="match status" value="1"/>
</dbReference>
<keyword evidence="5" id="KW-0067">ATP-binding</keyword>
<dbReference type="Pfam" id="PF11883">
    <property type="entry name" value="DUF3403"/>
    <property type="match status" value="1"/>
</dbReference>
<reference evidence="8" key="1">
    <citation type="submission" date="2023-05" db="EMBL/GenBank/DDBJ databases">
        <title>Nepenthes gracilis genome sequencing.</title>
        <authorList>
            <person name="Fukushima K."/>
        </authorList>
    </citation>
    <scope>NUCLEOTIDE SEQUENCE</scope>
    <source>
        <strain evidence="8">SING2019-196</strain>
    </source>
</reference>
<dbReference type="AlphaFoldDB" id="A0AAD3TD40"/>
<dbReference type="InterPro" id="IPR001245">
    <property type="entry name" value="Ser-Thr/Tyr_kinase_cat_dom"/>
</dbReference>
<dbReference type="Proteomes" id="UP001279734">
    <property type="component" value="Unassembled WGS sequence"/>
</dbReference>
<comment type="caution">
    <text evidence="8">The sequence shown here is derived from an EMBL/GenBank/DDBJ whole genome shotgun (WGS) entry which is preliminary data.</text>
</comment>
<dbReference type="FunFam" id="1.10.510.10:FF:001722">
    <property type="entry name" value="G-type lectin S-receptor-like serine/threonine-protein kinase B120"/>
    <property type="match status" value="1"/>
</dbReference>
<evidence type="ECO:0000259" key="6">
    <source>
        <dbReference type="Pfam" id="PF07714"/>
    </source>
</evidence>
<evidence type="ECO:0000256" key="5">
    <source>
        <dbReference type="ARBA" id="ARBA00022840"/>
    </source>
</evidence>
<dbReference type="InterPro" id="IPR021820">
    <property type="entry name" value="S-locus_recpt_kinase_C"/>
</dbReference>
<evidence type="ECO:0000313" key="8">
    <source>
        <dbReference type="EMBL" id="GMH26906.1"/>
    </source>
</evidence>
<evidence type="ECO:0000313" key="9">
    <source>
        <dbReference type="Proteomes" id="UP001279734"/>
    </source>
</evidence>
<evidence type="ECO:0000256" key="4">
    <source>
        <dbReference type="ARBA" id="ARBA00022777"/>
    </source>
</evidence>
<keyword evidence="4" id="KW-0418">Kinase</keyword>
<dbReference type="GO" id="GO:0004674">
    <property type="term" value="F:protein serine/threonine kinase activity"/>
    <property type="evidence" value="ECO:0007669"/>
    <property type="project" value="UniProtKB-KW"/>
</dbReference>
<name>A0AAD3TD40_NEPGR</name>
<keyword evidence="2" id="KW-0808">Transferase</keyword>
<dbReference type="EMBL" id="BSYO01000032">
    <property type="protein sequence ID" value="GMH26906.1"/>
    <property type="molecule type" value="Genomic_DNA"/>
</dbReference>
<dbReference type="PANTHER" id="PTHR27002">
    <property type="entry name" value="RECEPTOR-LIKE SERINE/THREONINE-PROTEIN KINASE SD1-8"/>
    <property type="match status" value="1"/>
</dbReference>
<proteinExistence type="predicted"/>
<sequence length="152" mass="16961">MSPEYAMDGIFSFKSDVFSFGVLMIEIVSGKKNQRFYKSNNELNLLEYAWKLWREGKATELLDPSIGDSYSEQEVLRCVQIGLLCVQARAADRPTMLSVVLMLRSESAASLPQPKLPGFSLRLLPAVNEFSSAGKDESFTVNQVTVTTLEAR</sequence>
<evidence type="ECO:0000256" key="2">
    <source>
        <dbReference type="ARBA" id="ARBA00022679"/>
    </source>
</evidence>
<feature type="domain" description="S-locus receptor kinase C-terminal" evidence="7">
    <location>
        <begin position="109"/>
        <end position="152"/>
    </location>
</feature>
<dbReference type="Gene3D" id="1.10.510.10">
    <property type="entry name" value="Transferase(Phosphotransferase) domain 1"/>
    <property type="match status" value="1"/>
</dbReference>
<evidence type="ECO:0000256" key="3">
    <source>
        <dbReference type="ARBA" id="ARBA00022741"/>
    </source>
</evidence>
<dbReference type="InterPro" id="IPR011009">
    <property type="entry name" value="Kinase-like_dom_sf"/>
</dbReference>
<keyword evidence="1" id="KW-0723">Serine/threonine-protein kinase</keyword>
<keyword evidence="3" id="KW-0547">Nucleotide-binding</keyword>
<dbReference type="GO" id="GO:0005886">
    <property type="term" value="C:plasma membrane"/>
    <property type="evidence" value="ECO:0007669"/>
    <property type="project" value="TreeGrafter"/>
</dbReference>
<organism evidence="8 9">
    <name type="scientific">Nepenthes gracilis</name>
    <name type="common">Slender pitcher plant</name>
    <dbReference type="NCBI Taxonomy" id="150966"/>
    <lineage>
        <taxon>Eukaryota</taxon>
        <taxon>Viridiplantae</taxon>
        <taxon>Streptophyta</taxon>
        <taxon>Embryophyta</taxon>
        <taxon>Tracheophyta</taxon>
        <taxon>Spermatophyta</taxon>
        <taxon>Magnoliopsida</taxon>
        <taxon>eudicotyledons</taxon>
        <taxon>Gunneridae</taxon>
        <taxon>Pentapetalae</taxon>
        <taxon>Caryophyllales</taxon>
        <taxon>Nepenthaceae</taxon>
        <taxon>Nepenthes</taxon>
    </lineage>
</organism>
<accession>A0AAD3TD40</accession>
<dbReference type="GO" id="GO:0005524">
    <property type="term" value="F:ATP binding"/>
    <property type="evidence" value="ECO:0007669"/>
    <property type="project" value="UniProtKB-KW"/>
</dbReference>
<evidence type="ECO:0000256" key="1">
    <source>
        <dbReference type="ARBA" id="ARBA00022527"/>
    </source>
</evidence>
<dbReference type="Pfam" id="PF07714">
    <property type="entry name" value="PK_Tyr_Ser-Thr"/>
    <property type="match status" value="1"/>
</dbReference>
<dbReference type="SUPFAM" id="SSF56112">
    <property type="entry name" value="Protein kinase-like (PK-like)"/>
    <property type="match status" value="1"/>
</dbReference>
<keyword evidence="9" id="KW-1185">Reference proteome</keyword>
<evidence type="ECO:0000259" key="7">
    <source>
        <dbReference type="Pfam" id="PF11883"/>
    </source>
</evidence>
<gene>
    <name evidence="8" type="ORF">Nepgr_028749</name>
</gene>
<feature type="domain" description="Serine-threonine/tyrosine-protein kinase catalytic" evidence="6">
    <location>
        <begin position="1"/>
        <end position="47"/>
    </location>
</feature>